<dbReference type="PANTHER" id="PTHR32494">
    <property type="entry name" value="ALLANTOATE DEIMINASE-RELATED"/>
    <property type="match status" value="1"/>
</dbReference>
<dbReference type="PANTHER" id="PTHR32494:SF19">
    <property type="entry name" value="ALLANTOATE DEIMINASE-RELATED"/>
    <property type="match status" value="1"/>
</dbReference>
<evidence type="ECO:0000256" key="1">
    <source>
        <dbReference type="ARBA" id="ARBA00022723"/>
    </source>
</evidence>
<organism evidence="4 5">
    <name type="scientific">Pseudomonas palleroniana</name>
    <dbReference type="NCBI Taxonomy" id="191390"/>
    <lineage>
        <taxon>Bacteria</taxon>
        <taxon>Pseudomonadati</taxon>
        <taxon>Pseudomonadota</taxon>
        <taxon>Gammaproteobacteria</taxon>
        <taxon>Pseudomonadales</taxon>
        <taxon>Pseudomonadaceae</taxon>
        <taxon>Pseudomonas</taxon>
    </lineage>
</organism>
<reference evidence="4 5" key="1">
    <citation type="submission" date="2019-09" db="EMBL/GenBank/DDBJ databases">
        <title>Draft genome sequences of 48 bacterial type strains from the CCUG.</title>
        <authorList>
            <person name="Tunovic T."/>
            <person name="Pineiro-Iglesias B."/>
            <person name="Unosson C."/>
            <person name="Inganas E."/>
            <person name="Ohlen M."/>
            <person name="Cardew S."/>
            <person name="Jensie-Markopoulos S."/>
            <person name="Salva-Serra F."/>
            <person name="Jaen-Luchoro D."/>
            <person name="Karlsson R."/>
            <person name="Svensson-Stadler L."/>
            <person name="Chun J."/>
            <person name="Moore E."/>
        </authorList>
    </citation>
    <scope>NUCLEOTIDE SEQUENCE [LARGE SCALE GENOMIC DNA]</scope>
    <source>
        <strain evidence="4 5">CCUG 51524</strain>
    </source>
</reference>
<protein>
    <submittedName>
        <fullName evidence="4">M20/M25/M40 family metallo-hydrolase</fullName>
    </submittedName>
</protein>
<dbReference type="GO" id="GO:0016813">
    <property type="term" value="F:hydrolase activity, acting on carbon-nitrogen (but not peptide) bonds, in linear amidines"/>
    <property type="evidence" value="ECO:0007669"/>
    <property type="project" value="InterPro"/>
</dbReference>
<dbReference type="SUPFAM" id="SSF53187">
    <property type="entry name" value="Zn-dependent exopeptidases"/>
    <property type="match status" value="1"/>
</dbReference>
<gene>
    <name evidence="4" type="ORF">F7R03_29050</name>
</gene>
<evidence type="ECO:0000256" key="2">
    <source>
        <dbReference type="ARBA" id="ARBA00022801"/>
    </source>
</evidence>
<evidence type="ECO:0000313" key="4">
    <source>
        <dbReference type="EMBL" id="KAB0556192.1"/>
    </source>
</evidence>
<sequence length="204" mass="21520">LSAFTLPNVPWTRRAFSPEFERARQWLRSEFELAGLTVTLDAGGNLIGQLDGSEPNLKPLISGSHCDTVVGGGRFDGIIGVLAALEVAHALKDVGRLLRHPLQVIDFLSEEPSDYGISCVGSRAFSGLLTSQMLASENRAGETLATALTRIGGAPEALGQALRAPNSTAAFVELHIEQGPVLESSGLHIGSVTNIVGIRRVGIT</sequence>
<keyword evidence="2 4" id="KW-0378">Hydrolase</keyword>
<dbReference type="Pfam" id="PF04389">
    <property type="entry name" value="Peptidase_M28"/>
    <property type="match status" value="1"/>
</dbReference>
<dbReference type="AlphaFoldDB" id="A0A6H9RUW6"/>
<proteinExistence type="predicted"/>
<name>A0A6H9RUW6_9PSED</name>
<evidence type="ECO:0000259" key="3">
    <source>
        <dbReference type="Pfam" id="PF04389"/>
    </source>
</evidence>
<feature type="domain" description="Peptidase M28" evidence="3">
    <location>
        <begin position="45"/>
        <end position="127"/>
    </location>
</feature>
<feature type="non-terminal residue" evidence="4">
    <location>
        <position position="204"/>
    </location>
</feature>
<dbReference type="GO" id="GO:0046872">
    <property type="term" value="F:metal ion binding"/>
    <property type="evidence" value="ECO:0007669"/>
    <property type="project" value="UniProtKB-KW"/>
</dbReference>
<evidence type="ECO:0000313" key="5">
    <source>
        <dbReference type="Proteomes" id="UP000423257"/>
    </source>
</evidence>
<accession>A0A6H9RUW6</accession>
<dbReference type="Proteomes" id="UP000423257">
    <property type="component" value="Unassembled WGS sequence"/>
</dbReference>
<dbReference type="Gene3D" id="3.40.630.10">
    <property type="entry name" value="Zn peptidases"/>
    <property type="match status" value="1"/>
</dbReference>
<feature type="non-terminal residue" evidence="4">
    <location>
        <position position="1"/>
    </location>
</feature>
<dbReference type="InterPro" id="IPR007484">
    <property type="entry name" value="Peptidase_M28"/>
</dbReference>
<keyword evidence="1" id="KW-0479">Metal-binding</keyword>
<comment type="caution">
    <text evidence="4">The sequence shown here is derived from an EMBL/GenBank/DDBJ whole genome shotgun (WGS) entry which is preliminary data.</text>
</comment>
<dbReference type="InterPro" id="IPR010158">
    <property type="entry name" value="Amidase_Cbmase"/>
</dbReference>
<dbReference type="EMBL" id="VZPQ01000227">
    <property type="protein sequence ID" value="KAB0556192.1"/>
    <property type="molecule type" value="Genomic_DNA"/>
</dbReference>